<evidence type="ECO:0000313" key="2">
    <source>
        <dbReference type="Proteomes" id="UP000656319"/>
    </source>
</evidence>
<name>A0ABM8NAZ0_9BURK</name>
<evidence type="ECO:0000313" key="1">
    <source>
        <dbReference type="EMBL" id="CAD6512494.1"/>
    </source>
</evidence>
<protein>
    <submittedName>
        <fullName evidence="1">Uncharacterized protein</fullName>
    </submittedName>
</protein>
<accession>A0ABM8NAZ0</accession>
<keyword evidence="2" id="KW-1185">Reference proteome</keyword>
<reference evidence="1 2" key="1">
    <citation type="submission" date="2020-10" db="EMBL/GenBank/DDBJ databases">
        <authorList>
            <person name="Peeters C."/>
        </authorList>
    </citation>
    <scope>NUCLEOTIDE SEQUENCE [LARGE SCALE GENOMIC DNA]</scope>
    <source>
        <strain evidence="1 2">LMG 27952</strain>
    </source>
</reference>
<comment type="caution">
    <text evidence="1">The sequence shown here is derived from an EMBL/GenBank/DDBJ whole genome shotgun (WGS) entry which is preliminary data.</text>
</comment>
<sequence>MVRWTTLLMLSVAGALMRRTAPTQIHLEGDSV</sequence>
<gene>
    <name evidence="1" type="ORF">LMG27952_00599</name>
</gene>
<proteinExistence type="predicted"/>
<organism evidence="1 2">
    <name type="scientific">Paraburkholderia hiiakae</name>
    <dbReference type="NCBI Taxonomy" id="1081782"/>
    <lineage>
        <taxon>Bacteria</taxon>
        <taxon>Pseudomonadati</taxon>
        <taxon>Pseudomonadota</taxon>
        <taxon>Betaproteobacteria</taxon>
        <taxon>Burkholderiales</taxon>
        <taxon>Burkholderiaceae</taxon>
        <taxon>Paraburkholderia</taxon>
    </lineage>
</organism>
<dbReference type="EMBL" id="CAJHCQ010000001">
    <property type="protein sequence ID" value="CAD6512494.1"/>
    <property type="molecule type" value="Genomic_DNA"/>
</dbReference>
<dbReference type="Proteomes" id="UP000656319">
    <property type="component" value="Unassembled WGS sequence"/>
</dbReference>